<dbReference type="PANTHER" id="PTHR11706">
    <property type="entry name" value="SOLUTE CARRIER PROTEIN FAMILY 11 MEMBER"/>
    <property type="match status" value="1"/>
</dbReference>
<feature type="transmembrane region" description="Helical" evidence="6">
    <location>
        <begin position="66"/>
        <end position="85"/>
    </location>
</feature>
<dbReference type="HAMAP" id="MF_00221">
    <property type="entry name" value="NRAMP"/>
    <property type="match status" value="1"/>
</dbReference>
<evidence type="ECO:0000256" key="4">
    <source>
        <dbReference type="ARBA" id="ARBA00022989"/>
    </source>
</evidence>
<accession>A0A1H2V7S7</accession>
<evidence type="ECO:0000313" key="9">
    <source>
        <dbReference type="Proteomes" id="UP000182589"/>
    </source>
</evidence>
<reference evidence="7" key="3">
    <citation type="submission" date="2023-02" db="EMBL/GenBank/DDBJ databases">
        <title>Proposal of a novel subspecies: Alicyclobacillus hesperidum subspecies aegle.</title>
        <authorList>
            <person name="Goto K."/>
            <person name="Fujii T."/>
            <person name="Yasui K."/>
            <person name="Mochida K."/>
            <person name="Kato-Tanaka Y."/>
            <person name="Morohoshi S."/>
            <person name="An S.Y."/>
            <person name="Kasai H."/>
            <person name="Yokota A."/>
        </authorList>
    </citation>
    <scope>NUCLEOTIDE SEQUENCE</scope>
    <source>
        <strain evidence="7">DSM 12766</strain>
    </source>
</reference>
<feature type="transmembrane region" description="Helical" evidence="6">
    <location>
        <begin position="367"/>
        <end position="390"/>
    </location>
</feature>
<comment type="function">
    <text evidence="6">H(+)-stimulated, divalent metal cation uptake system.</text>
</comment>
<proteinExistence type="inferred from homology"/>
<dbReference type="InterPro" id="IPR001046">
    <property type="entry name" value="NRAMP_fam"/>
</dbReference>
<dbReference type="Proteomes" id="UP001157137">
    <property type="component" value="Unassembled WGS sequence"/>
</dbReference>
<dbReference type="Pfam" id="PF01566">
    <property type="entry name" value="Nramp"/>
    <property type="match status" value="1"/>
</dbReference>
<feature type="transmembrane region" description="Helical" evidence="6">
    <location>
        <begin position="402"/>
        <end position="427"/>
    </location>
</feature>
<reference evidence="9" key="2">
    <citation type="submission" date="2016-10" db="EMBL/GenBank/DDBJ databases">
        <authorList>
            <person name="Varghese N."/>
        </authorList>
    </citation>
    <scope>NUCLEOTIDE SEQUENCE [LARGE SCALE GENOMIC DNA]</scope>
    <source>
        <strain evidence="9">DSM 12489</strain>
    </source>
</reference>
<feature type="transmembrane region" description="Helical" evidence="6">
    <location>
        <begin position="257"/>
        <end position="280"/>
    </location>
</feature>
<feature type="transmembrane region" description="Helical" evidence="6">
    <location>
        <begin position="343"/>
        <end position="361"/>
    </location>
</feature>
<keyword evidence="5 6" id="KW-0472">Membrane</keyword>
<dbReference type="EMBL" id="BSRA01000018">
    <property type="protein sequence ID" value="GLV14884.1"/>
    <property type="molecule type" value="Genomic_DNA"/>
</dbReference>
<evidence type="ECO:0000313" key="7">
    <source>
        <dbReference type="EMBL" id="GLV14884.1"/>
    </source>
</evidence>
<reference evidence="8" key="1">
    <citation type="submission" date="2016-10" db="EMBL/GenBank/DDBJ databases">
        <authorList>
            <person name="de Groot N.N."/>
        </authorList>
    </citation>
    <scope>NUCLEOTIDE SEQUENCE [LARGE SCALE GENOMIC DNA]</scope>
    <source>
        <strain evidence="8">DSM 12489</strain>
    </source>
</reference>
<evidence type="ECO:0000256" key="2">
    <source>
        <dbReference type="ARBA" id="ARBA00022448"/>
    </source>
</evidence>
<evidence type="ECO:0000256" key="3">
    <source>
        <dbReference type="ARBA" id="ARBA00022692"/>
    </source>
</evidence>
<dbReference type="PANTHER" id="PTHR11706:SF33">
    <property type="entry name" value="NATURAL RESISTANCE-ASSOCIATED MACROPHAGE PROTEIN 2"/>
    <property type="match status" value="1"/>
</dbReference>
<feature type="transmembrane region" description="Helical" evidence="6">
    <location>
        <begin position="300"/>
        <end position="323"/>
    </location>
</feature>
<dbReference type="GO" id="GO:0005384">
    <property type="term" value="F:manganese ion transmembrane transporter activity"/>
    <property type="evidence" value="ECO:0007669"/>
    <property type="project" value="TreeGrafter"/>
</dbReference>
<feature type="transmembrane region" description="Helical" evidence="6">
    <location>
        <begin position="29"/>
        <end position="46"/>
    </location>
</feature>
<name>A0A1H2V7S7_9BACL</name>
<keyword evidence="6" id="KW-0406">Ion transport</keyword>
<dbReference type="NCBIfam" id="NF001923">
    <property type="entry name" value="PRK00701.1"/>
    <property type="match status" value="1"/>
</dbReference>
<feature type="transmembrane region" description="Helical" evidence="6">
    <location>
        <begin position="209"/>
        <end position="229"/>
    </location>
</feature>
<dbReference type="GO" id="GO:0015293">
    <property type="term" value="F:symporter activity"/>
    <property type="evidence" value="ECO:0007669"/>
    <property type="project" value="UniProtKB-UniRule"/>
</dbReference>
<keyword evidence="3 6" id="KW-0812">Transmembrane</keyword>
<dbReference type="RefSeq" id="WP_074693242.1">
    <property type="nucleotide sequence ID" value="NZ_BSRA01000018.1"/>
</dbReference>
<evidence type="ECO:0000313" key="8">
    <source>
        <dbReference type="EMBL" id="SDW64330.1"/>
    </source>
</evidence>
<evidence type="ECO:0000256" key="5">
    <source>
        <dbReference type="ARBA" id="ARBA00023136"/>
    </source>
</evidence>
<organism evidence="8 9">
    <name type="scientific">Alicyclobacillus hesperidum</name>
    <dbReference type="NCBI Taxonomy" id="89784"/>
    <lineage>
        <taxon>Bacteria</taxon>
        <taxon>Bacillati</taxon>
        <taxon>Bacillota</taxon>
        <taxon>Bacilli</taxon>
        <taxon>Bacillales</taxon>
        <taxon>Alicyclobacillaceae</taxon>
        <taxon>Alicyclobacillus</taxon>
    </lineage>
</organism>
<evidence type="ECO:0000256" key="6">
    <source>
        <dbReference type="HAMAP-Rule" id="MF_00221"/>
    </source>
</evidence>
<sequence length="431" mass="46301">MSVSTSHVERESKAVSAARASLDQRRRGLRALLPFLGPAFVAAVAYVDPGNYATNIQSGSEFGYKLLWVVILANLMAMLIQNMSAKLGIATGRSLPEMCRDHFPAWLTYVMWGFSEVAAMATDIAEFLGATLGLNLLFHIPMIIGTLLTGVVTYFILMLERFGFRPLEKFITAFVVVIALCYVVETAFARPNWGAIAYHSLVPWLGNQNAVLLCVGVIGATVMPHAVYLHSGLTQRRIVARNADEKRKIARFNTKEVVIAMSLAGFVNLSMMFMAASVFHGTGHVGVADIGTAYKTLTPLLGSAAAAVFLISLLASGFSSSAVGTMAGQVIMQGFVGFSIPLWVRRVVTMLPTVIIVALGVNPTQTLVLSQVILSVVLPMPIVALVYFTSKPSIMGNLVNRRLTSVLAVVCAVVIVVLNAILLYLSFGGAL</sequence>
<keyword evidence="4 6" id="KW-1133">Transmembrane helix</keyword>
<dbReference type="NCBIfam" id="TIGR01197">
    <property type="entry name" value="nramp"/>
    <property type="match status" value="1"/>
</dbReference>
<feature type="transmembrane region" description="Helical" evidence="6">
    <location>
        <begin position="106"/>
        <end position="130"/>
    </location>
</feature>
<dbReference type="GO" id="GO:0015086">
    <property type="term" value="F:cadmium ion transmembrane transporter activity"/>
    <property type="evidence" value="ECO:0007669"/>
    <property type="project" value="TreeGrafter"/>
</dbReference>
<protein>
    <recommendedName>
        <fullName evidence="6">Divalent metal cation transporter MntH</fullName>
    </recommendedName>
</protein>
<dbReference type="AlphaFoldDB" id="A0A1H2V7S7"/>
<feature type="transmembrane region" description="Helical" evidence="6">
    <location>
        <begin position="136"/>
        <end position="158"/>
    </location>
</feature>
<keyword evidence="2 6" id="KW-0813">Transport</keyword>
<keyword evidence="9" id="KW-1185">Reference proteome</keyword>
<dbReference type="GO" id="GO:0046872">
    <property type="term" value="F:metal ion binding"/>
    <property type="evidence" value="ECO:0007669"/>
    <property type="project" value="UniProtKB-UniRule"/>
</dbReference>
<evidence type="ECO:0000256" key="1">
    <source>
        <dbReference type="ARBA" id="ARBA00004141"/>
    </source>
</evidence>
<dbReference type="NCBIfam" id="NF037982">
    <property type="entry name" value="Nramp_1"/>
    <property type="match status" value="1"/>
</dbReference>
<dbReference type="EMBL" id="FNOJ01000010">
    <property type="protein sequence ID" value="SDW64330.1"/>
    <property type="molecule type" value="Genomic_DNA"/>
</dbReference>
<dbReference type="GO" id="GO:0034755">
    <property type="term" value="P:iron ion transmembrane transport"/>
    <property type="evidence" value="ECO:0007669"/>
    <property type="project" value="TreeGrafter"/>
</dbReference>
<feature type="transmembrane region" description="Helical" evidence="6">
    <location>
        <begin position="170"/>
        <end position="189"/>
    </location>
</feature>
<keyword evidence="6" id="KW-1003">Cell membrane</keyword>
<dbReference type="STRING" id="89784.SAMN04489725_11030"/>
<dbReference type="GO" id="GO:0005886">
    <property type="term" value="C:plasma membrane"/>
    <property type="evidence" value="ECO:0007669"/>
    <property type="project" value="UniProtKB-SubCell"/>
</dbReference>
<keyword evidence="6" id="KW-0769">Symport</keyword>
<comment type="similarity">
    <text evidence="6">Belongs to the NRAMP family.</text>
</comment>
<comment type="subcellular location">
    <subcellularLocation>
        <location evidence="6">Cell membrane</location>
        <topology evidence="6">Multi-pass membrane protein</topology>
    </subcellularLocation>
    <subcellularLocation>
        <location evidence="1">Membrane</location>
        <topology evidence="1">Multi-pass membrane protein</topology>
    </subcellularLocation>
</comment>
<dbReference type="PRINTS" id="PR00447">
    <property type="entry name" value="NATRESASSCMP"/>
</dbReference>
<gene>
    <name evidence="6 7" type="primary">mntH</name>
    <name evidence="7" type="ORF">Heshes_25680</name>
    <name evidence="8" type="ORF">SAMN04489725_11030</name>
</gene>
<dbReference type="Proteomes" id="UP000182589">
    <property type="component" value="Unassembled WGS sequence"/>
</dbReference>